<dbReference type="NCBIfam" id="TIGR04408">
    <property type="entry name" value="LptG_lptG"/>
    <property type="match status" value="1"/>
</dbReference>
<dbReference type="GO" id="GO:0055085">
    <property type="term" value="P:transmembrane transport"/>
    <property type="evidence" value="ECO:0007669"/>
    <property type="project" value="InterPro"/>
</dbReference>
<keyword evidence="6 9" id="KW-1133">Transmembrane helix</keyword>
<evidence type="ECO:0000256" key="1">
    <source>
        <dbReference type="ARBA" id="ARBA00002265"/>
    </source>
</evidence>
<dbReference type="PANTHER" id="PTHR33529">
    <property type="entry name" value="SLR0882 PROTEIN-RELATED"/>
    <property type="match status" value="1"/>
</dbReference>
<feature type="transmembrane region" description="Helical" evidence="9">
    <location>
        <begin position="307"/>
        <end position="324"/>
    </location>
</feature>
<proteinExistence type="inferred from homology"/>
<name>R4V3N8_9GAMM</name>
<keyword evidence="11" id="KW-1185">Reference proteome</keyword>
<accession>R4V3N8</accession>
<feature type="transmembrane region" description="Helical" evidence="9">
    <location>
        <begin position="330"/>
        <end position="354"/>
    </location>
</feature>
<evidence type="ECO:0000256" key="3">
    <source>
        <dbReference type="ARBA" id="ARBA00007725"/>
    </source>
</evidence>
<dbReference type="Proteomes" id="UP000017881">
    <property type="component" value="Chromosome"/>
</dbReference>
<dbReference type="InterPro" id="IPR030923">
    <property type="entry name" value="LptG"/>
</dbReference>
<evidence type="ECO:0000256" key="6">
    <source>
        <dbReference type="ARBA" id="ARBA00022989"/>
    </source>
</evidence>
<feature type="transmembrane region" description="Helical" evidence="9">
    <location>
        <begin position="12"/>
        <end position="36"/>
    </location>
</feature>
<comment type="function">
    <text evidence="1">Part of the ABC transporter complex LptBFG involved in the translocation of lipopolysaccharide (LPS) from the inner membrane to the outer membrane.</text>
</comment>
<dbReference type="GO" id="GO:0015920">
    <property type="term" value="P:lipopolysaccharide transport"/>
    <property type="evidence" value="ECO:0007669"/>
    <property type="project" value="TreeGrafter"/>
</dbReference>
<dbReference type="KEGG" id="ssal:SPISAL_02645"/>
<keyword evidence="4" id="KW-1003">Cell membrane</keyword>
<keyword evidence="7 9" id="KW-0472">Membrane</keyword>
<dbReference type="eggNOG" id="COG0795">
    <property type="taxonomic scope" value="Bacteria"/>
</dbReference>
<feature type="transmembrane region" description="Helical" evidence="9">
    <location>
        <begin position="70"/>
        <end position="88"/>
    </location>
</feature>
<dbReference type="GO" id="GO:0043190">
    <property type="term" value="C:ATP-binding cassette (ABC) transporter complex"/>
    <property type="evidence" value="ECO:0007669"/>
    <property type="project" value="InterPro"/>
</dbReference>
<dbReference type="AlphaFoldDB" id="R4V3N8"/>
<dbReference type="InterPro" id="IPR005495">
    <property type="entry name" value="LptG/LptF_permease"/>
</dbReference>
<comment type="subcellular location">
    <subcellularLocation>
        <location evidence="2">Cell membrane</location>
        <topology evidence="2">Multi-pass membrane protein</topology>
    </subcellularLocation>
</comment>
<keyword evidence="5 9" id="KW-0812">Transmembrane</keyword>
<evidence type="ECO:0000256" key="2">
    <source>
        <dbReference type="ARBA" id="ARBA00004651"/>
    </source>
</evidence>
<protein>
    <submittedName>
        <fullName evidence="10">Permease YjgP/YjgQ family protein</fullName>
    </submittedName>
</protein>
<dbReference type="Pfam" id="PF03739">
    <property type="entry name" value="LptF_LptG"/>
    <property type="match status" value="1"/>
</dbReference>
<evidence type="ECO:0000313" key="10">
    <source>
        <dbReference type="EMBL" id="AGM40624.1"/>
    </source>
</evidence>
<evidence type="ECO:0000256" key="8">
    <source>
        <dbReference type="ARBA" id="ARBA00026081"/>
    </source>
</evidence>
<feature type="transmembrane region" description="Helical" evidence="9">
    <location>
        <begin position="109"/>
        <end position="128"/>
    </location>
</feature>
<evidence type="ECO:0000313" key="11">
    <source>
        <dbReference type="Proteomes" id="UP000017881"/>
    </source>
</evidence>
<evidence type="ECO:0000256" key="9">
    <source>
        <dbReference type="SAM" id="Phobius"/>
    </source>
</evidence>
<comment type="subunit">
    <text evidence="8">Component of the lipopolysaccharide transport and assembly complex. The LptBFG transporter is composed of two ATP-binding proteins (LptB) and two transmembrane proteins (LptF and LptG).</text>
</comment>
<sequence>MGTAMILTRIDRYVAVTVVAGALAGLFVIVCLSFVFEFIDEADNIGQGGYGLPDAMLAVGLSMVQRAYEAFPMATLIGALVSLGALAARSELVVMRAMGLSIGRIARPVVLAGVALAVLAAAIGEWAAPPATRLAQSLQAQGSDGGVATAGGDLWARDGAYMLRIDRVLQPDLLAGVTAYEIEGNQLTRVITAAGGRYVDGAWQLDDAEVTRLGEDRVSVSPMASLELGGELRPRTLEVVVVDASTLAISEILRYIGYLETNSLDSGRYQLALWVKVATPLSTVVMLLLTVPLVFGSQRSAGVGQQIFLGVLIGLAFFLLNRFLGNAGLVYGLPAPVSALAPTVLFGLLAWLALRRTR</sequence>
<reference evidence="10 11" key="1">
    <citation type="journal article" date="2013" name="Genome Announc.">
        <title>Draft Genome of Spiribacter salinus M19-40, an Abundant Gammaproteobacterium in Aquatic Hypersaline Environments.</title>
        <authorList>
            <person name="Leon M.J."/>
            <person name="Ghai R."/>
            <person name="Fernandez A.B."/>
            <person name="Sanchez-Porro C."/>
            <person name="Rodriguez-Valera F."/>
            <person name="Ventosa A."/>
        </authorList>
    </citation>
    <scope>NUCLEOTIDE SEQUENCE [LARGE SCALE GENOMIC DNA]</scope>
    <source>
        <strain evidence="10">M19-40</strain>
    </source>
</reference>
<dbReference type="EMBL" id="CP005963">
    <property type="protein sequence ID" value="AGM40624.1"/>
    <property type="molecule type" value="Genomic_DNA"/>
</dbReference>
<evidence type="ECO:0000256" key="5">
    <source>
        <dbReference type="ARBA" id="ARBA00022692"/>
    </source>
</evidence>
<gene>
    <name evidence="10" type="ORF">SPISAL_02645</name>
</gene>
<evidence type="ECO:0000256" key="7">
    <source>
        <dbReference type="ARBA" id="ARBA00023136"/>
    </source>
</evidence>
<dbReference type="PANTHER" id="PTHR33529:SF2">
    <property type="entry name" value="LIPOPOLYSACCHARIDE EXPORT SYSTEM PERMEASE PROTEIN LPTG"/>
    <property type="match status" value="1"/>
</dbReference>
<evidence type="ECO:0000256" key="4">
    <source>
        <dbReference type="ARBA" id="ARBA00022475"/>
    </source>
</evidence>
<comment type="similarity">
    <text evidence="3">Belongs to the LptF/LptG family.</text>
</comment>
<dbReference type="HOGENOM" id="CLU_028799_1_1_6"/>
<organism evidence="10 11">
    <name type="scientific">Spiribacter salinus M19-40</name>
    <dbReference type="NCBI Taxonomy" id="1260251"/>
    <lineage>
        <taxon>Bacteria</taxon>
        <taxon>Pseudomonadati</taxon>
        <taxon>Pseudomonadota</taxon>
        <taxon>Gammaproteobacteria</taxon>
        <taxon>Chromatiales</taxon>
        <taxon>Ectothiorhodospiraceae</taxon>
        <taxon>Spiribacter</taxon>
    </lineage>
</organism>
<feature type="transmembrane region" description="Helical" evidence="9">
    <location>
        <begin position="271"/>
        <end position="295"/>
    </location>
</feature>